<dbReference type="Proteomes" id="UP001224412">
    <property type="component" value="Unassembled WGS sequence"/>
</dbReference>
<feature type="DNA-binding region" description="H-T-H motif" evidence="4">
    <location>
        <begin position="27"/>
        <end position="46"/>
    </location>
</feature>
<keyword evidence="2 4" id="KW-0238">DNA-binding</keyword>
<dbReference type="PRINTS" id="PR00455">
    <property type="entry name" value="HTHTETR"/>
</dbReference>
<organism evidence="8 9">
    <name type="scientific">Corynebacterium pseudodiphtheriticum</name>
    <dbReference type="NCBI Taxonomy" id="37637"/>
    <lineage>
        <taxon>Bacteria</taxon>
        <taxon>Bacillati</taxon>
        <taxon>Actinomycetota</taxon>
        <taxon>Actinomycetes</taxon>
        <taxon>Mycobacteriales</taxon>
        <taxon>Corynebacteriaceae</taxon>
        <taxon>Corynebacterium</taxon>
    </lineage>
</organism>
<proteinExistence type="predicted"/>
<keyword evidence="3" id="KW-0804">Transcription</keyword>
<evidence type="ECO:0000256" key="3">
    <source>
        <dbReference type="ARBA" id="ARBA00023163"/>
    </source>
</evidence>
<evidence type="ECO:0000313" key="10">
    <source>
        <dbReference type="Proteomes" id="UP001239759"/>
    </source>
</evidence>
<comment type="caution">
    <text evidence="8">The sequence shown here is derived from an EMBL/GenBank/DDBJ whole genome shotgun (WGS) entry which is preliminary data.</text>
</comment>
<reference evidence="8 10" key="1">
    <citation type="submission" date="2023-05" db="EMBL/GenBank/DDBJ databases">
        <title>Metabolic capabilities are highly conserved among human nasal-associated Corynebacterium species in pangenomic analyses.</title>
        <authorList>
            <person name="Tran T.H."/>
            <person name="Roberts A.Q."/>
            <person name="Escapa I.F."/>
            <person name="Gao W."/>
            <person name="Conlan S."/>
            <person name="Kong H."/>
            <person name="Segre J.A."/>
            <person name="Kelly M.S."/>
            <person name="Lemon K.P."/>
        </authorList>
    </citation>
    <scope>NUCLEOTIDE SEQUENCE</scope>
    <source>
        <strain evidence="8">KPL2773</strain>
        <strain evidence="7 10">KPL3772</strain>
    </source>
</reference>
<evidence type="ECO:0000313" key="7">
    <source>
        <dbReference type="EMBL" id="MDK4290463.1"/>
    </source>
</evidence>
<dbReference type="SUPFAM" id="SSF46689">
    <property type="entry name" value="Homeodomain-like"/>
    <property type="match status" value="1"/>
</dbReference>
<feature type="domain" description="HTH tetR-type" evidence="6">
    <location>
        <begin position="4"/>
        <end position="64"/>
    </location>
</feature>
<dbReference type="Proteomes" id="UP001239759">
    <property type="component" value="Unassembled WGS sequence"/>
</dbReference>
<evidence type="ECO:0000313" key="9">
    <source>
        <dbReference type="Proteomes" id="UP001224412"/>
    </source>
</evidence>
<dbReference type="GO" id="GO:0003700">
    <property type="term" value="F:DNA-binding transcription factor activity"/>
    <property type="evidence" value="ECO:0007669"/>
    <property type="project" value="TreeGrafter"/>
</dbReference>
<evidence type="ECO:0000256" key="1">
    <source>
        <dbReference type="ARBA" id="ARBA00023015"/>
    </source>
</evidence>
<dbReference type="AlphaFoldDB" id="A0AAP4F5W8"/>
<dbReference type="Pfam" id="PF17932">
    <property type="entry name" value="TetR_C_24"/>
    <property type="match status" value="1"/>
</dbReference>
<sequence length="214" mass="23987">MANPKRRAQIAEAAMQLFDERGYHATGMEDIATAVGMRASSLYNHYRSKQEVLADIAISSMEALLRFHATGYSPMKTSADKLFASMKYHTIFHAEQAQRARIVNNEIRALQEPSRSIVVQMRRDYVARWMAIVREGIDSGVFVADDIKIVSWALIDMGIGVSQWYADGGRLSSEELGDMYGRIALRQLCKPSAHNVHDTPSPNSQSPITDNEHD</sequence>
<feature type="region of interest" description="Disordered" evidence="5">
    <location>
        <begin position="193"/>
        <end position="214"/>
    </location>
</feature>
<dbReference type="GO" id="GO:0000976">
    <property type="term" value="F:transcription cis-regulatory region binding"/>
    <property type="evidence" value="ECO:0007669"/>
    <property type="project" value="TreeGrafter"/>
</dbReference>
<dbReference type="Gene3D" id="1.10.357.10">
    <property type="entry name" value="Tetracycline Repressor, domain 2"/>
    <property type="match status" value="1"/>
</dbReference>
<protein>
    <submittedName>
        <fullName evidence="8">TetR/AcrR family transcriptional regulator</fullName>
    </submittedName>
</protein>
<dbReference type="InterPro" id="IPR041490">
    <property type="entry name" value="KstR2_TetR_C"/>
</dbReference>
<keyword evidence="10" id="KW-1185">Reference proteome</keyword>
<dbReference type="InterPro" id="IPR050109">
    <property type="entry name" value="HTH-type_TetR-like_transc_reg"/>
</dbReference>
<dbReference type="InterPro" id="IPR009057">
    <property type="entry name" value="Homeodomain-like_sf"/>
</dbReference>
<evidence type="ECO:0000256" key="5">
    <source>
        <dbReference type="SAM" id="MobiDB-lite"/>
    </source>
</evidence>
<dbReference type="InterPro" id="IPR001647">
    <property type="entry name" value="HTH_TetR"/>
</dbReference>
<accession>A0AAP4F5W8</accession>
<dbReference type="EMBL" id="JASNVH010000003">
    <property type="protein sequence ID" value="MDK4306463.1"/>
    <property type="molecule type" value="Genomic_DNA"/>
</dbReference>
<evidence type="ECO:0000313" key="8">
    <source>
        <dbReference type="EMBL" id="MDK4306463.1"/>
    </source>
</evidence>
<dbReference type="InterPro" id="IPR036271">
    <property type="entry name" value="Tet_transcr_reg_TetR-rel_C_sf"/>
</dbReference>
<dbReference type="PROSITE" id="PS50977">
    <property type="entry name" value="HTH_TETR_2"/>
    <property type="match status" value="1"/>
</dbReference>
<dbReference type="RefSeq" id="WP_023018266.1">
    <property type="nucleotide sequence ID" value="NZ_CP100362.1"/>
</dbReference>
<gene>
    <name evidence="7" type="ORF">QPX23_06965</name>
    <name evidence="8" type="ORF">QPX42_02695</name>
</gene>
<dbReference type="PANTHER" id="PTHR30055:SF234">
    <property type="entry name" value="HTH-TYPE TRANSCRIPTIONAL REGULATOR BETI"/>
    <property type="match status" value="1"/>
</dbReference>
<dbReference type="Pfam" id="PF00440">
    <property type="entry name" value="TetR_N"/>
    <property type="match status" value="1"/>
</dbReference>
<evidence type="ECO:0000256" key="2">
    <source>
        <dbReference type="ARBA" id="ARBA00023125"/>
    </source>
</evidence>
<evidence type="ECO:0000256" key="4">
    <source>
        <dbReference type="PROSITE-ProRule" id="PRU00335"/>
    </source>
</evidence>
<feature type="compositionally biased region" description="Polar residues" evidence="5">
    <location>
        <begin position="198"/>
        <end position="214"/>
    </location>
</feature>
<dbReference type="SUPFAM" id="SSF48498">
    <property type="entry name" value="Tetracyclin repressor-like, C-terminal domain"/>
    <property type="match status" value="1"/>
</dbReference>
<evidence type="ECO:0000259" key="6">
    <source>
        <dbReference type="PROSITE" id="PS50977"/>
    </source>
</evidence>
<dbReference type="EMBL" id="JASNUQ010000009">
    <property type="protein sequence ID" value="MDK4290463.1"/>
    <property type="molecule type" value="Genomic_DNA"/>
</dbReference>
<dbReference type="PANTHER" id="PTHR30055">
    <property type="entry name" value="HTH-TYPE TRANSCRIPTIONAL REGULATOR RUTR"/>
    <property type="match status" value="1"/>
</dbReference>
<name>A0AAP4F5W8_9CORY</name>
<keyword evidence="1" id="KW-0805">Transcription regulation</keyword>